<keyword evidence="18" id="KW-1185">Reference proteome</keyword>
<dbReference type="Gene3D" id="1.10.1370.10">
    <property type="entry name" value="Neurolysin, domain 3"/>
    <property type="match status" value="1"/>
</dbReference>
<dbReference type="PANTHER" id="PTHR11804">
    <property type="entry name" value="PROTEASE M3 THIMET OLIGOPEPTIDASE-RELATED"/>
    <property type="match status" value="1"/>
</dbReference>
<keyword evidence="9 15" id="KW-0862">Zinc</keyword>
<dbReference type="SUPFAM" id="SSF55486">
    <property type="entry name" value="Metalloproteases ('zincins'), catalytic domain"/>
    <property type="match status" value="1"/>
</dbReference>
<evidence type="ECO:0000256" key="12">
    <source>
        <dbReference type="ARBA" id="ARBA00023128"/>
    </source>
</evidence>
<dbReference type="Gene3D" id="3.40.390.10">
    <property type="entry name" value="Collagenase (Catalytic Domain)"/>
    <property type="match status" value="1"/>
</dbReference>
<keyword evidence="11 15" id="KW-0482">Metalloprotease</keyword>
<evidence type="ECO:0000256" key="1">
    <source>
        <dbReference type="ARBA" id="ARBA00000436"/>
    </source>
</evidence>
<keyword evidence="6 15" id="KW-0645">Protease</keyword>
<gene>
    <name evidence="17" type="ORF">TD95_001385</name>
</gene>
<proteinExistence type="inferred from homology"/>
<protein>
    <recommendedName>
        <fullName evidence="5">Mitochondrial intermediate peptidase</fullName>
        <ecNumber evidence="4">3.4.24.59</ecNumber>
    </recommendedName>
    <alternativeName>
        <fullName evidence="14">Octapeptidyl aminopeptidase</fullName>
    </alternativeName>
</protein>
<comment type="caution">
    <text evidence="17">The sequence shown here is derived from an EMBL/GenBank/DDBJ whole genome shotgun (WGS) entry which is preliminary data.</text>
</comment>
<evidence type="ECO:0000256" key="9">
    <source>
        <dbReference type="ARBA" id="ARBA00022833"/>
    </source>
</evidence>
<evidence type="ECO:0000256" key="8">
    <source>
        <dbReference type="ARBA" id="ARBA00022801"/>
    </source>
</evidence>
<comment type="cofactor">
    <cofactor evidence="15">
        <name>Zn(2+)</name>
        <dbReference type="ChEBI" id="CHEBI:29105"/>
    </cofactor>
    <text evidence="15">Binds 1 zinc ion.</text>
</comment>
<dbReference type="GO" id="GO:0046872">
    <property type="term" value="F:metal ion binding"/>
    <property type="evidence" value="ECO:0007669"/>
    <property type="project" value="UniProtKB-UniRule"/>
</dbReference>
<dbReference type="InterPro" id="IPR024077">
    <property type="entry name" value="Neurolysin/TOP_dom2"/>
</dbReference>
<comment type="subcellular location">
    <subcellularLocation>
        <location evidence="2">Mitochondrion matrix</location>
    </subcellularLocation>
</comment>
<keyword evidence="10" id="KW-0809">Transit peptide</keyword>
<evidence type="ECO:0000256" key="2">
    <source>
        <dbReference type="ARBA" id="ARBA00004305"/>
    </source>
</evidence>
<comment type="catalytic activity">
    <reaction evidence="1">
        <text>Release of an N-terminal octapeptide as second stage of processing of some proteins imported into the mitochondrion.</text>
        <dbReference type="EC" id="3.4.24.59"/>
    </reaction>
</comment>
<dbReference type="InterPro" id="IPR001567">
    <property type="entry name" value="Pept_M3A_M3B_dom"/>
</dbReference>
<evidence type="ECO:0000256" key="7">
    <source>
        <dbReference type="ARBA" id="ARBA00022723"/>
    </source>
</evidence>
<feature type="domain" description="Peptidase M3A/M3B catalytic" evidence="16">
    <location>
        <begin position="317"/>
        <end position="810"/>
    </location>
</feature>
<evidence type="ECO:0000256" key="10">
    <source>
        <dbReference type="ARBA" id="ARBA00022946"/>
    </source>
</evidence>
<evidence type="ECO:0000313" key="17">
    <source>
        <dbReference type="EMBL" id="KKA26413.1"/>
    </source>
</evidence>
<comment type="similarity">
    <text evidence="3 15">Belongs to the peptidase M3 family.</text>
</comment>
<dbReference type="InterPro" id="IPR033851">
    <property type="entry name" value="M3A_MIP"/>
</dbReference>
<dbReference type="InterPro" id="IPR024079">
    <property type="entry name" value="MetalloPept_cat_dom_sf"/>
</dbReference>
<dbReference type="GO" id="GO:0006627">
    <property type="term" value="P:protein processing involved in protein targeting to mitochondrion"/>
    <property type="evidence" value="ECO:0007669"/>
    <property type="project" value="TreeGrafter"/>
</dbReference>
<dbReference type="PANTHER" id="PTHR11804:SF79">
    <property type="entry name" value="MITOCHONDRIAL INTERMEDIATE PEPTIDASE"/>
    <property type="match status" value="1"/>
</dbReference>
<evidence type="ECO:0000313" key="18">
    <source>
        <dbReference type="Proteomes" id="UP000033483"/>
    </source>
</evidence>
<dbReference type="EC" id="3.4.24.59" evidence="4"/>
<dbReference type="GO" id="GO:0004222">
    <property type="term" value="F:metalloendopeptidase activity"/>
    <property type="evidence" value="ECO:0007669"/>
    <property type="project" value="UniProtKB-EC"/>
</dbReference>
<organism evidence="17 18">
    <name type="scientific">Thielaviopsis punctulata</name>
    <dbReference type="NCBI Taxonomy" id="72032"/>
    <lineage>
        <taxon>Eukaryota</taxon>
        <taxon>Fungi</taxon>
        <taxon>Dikarya</taxon>
        <taxon>Ascomycota</taxon>
        <taxon>Pezizomycotina</taxon>
        <taxon>Sordariomycetes</taxon>
        <taxon>Hypocreomycetidae</taxon>
        <taxon>Microascales</taxon>
        <taxon>Ceratocystidaceae</taxon>
        <taxon>Thielaviopsis</taxon>
    </lineage>
</organism>
<name>A0A0F4Z977_9PEZI</name>
<evidence type="ECO:0000256" key="3">
    <source>
        <dbReference type="ARBA" id="ARBA00006040"/>
    </source>
</evidence>
<evidence type="ECO:0000256" key="13">
    <source>
        <dbReference type="ARBA" id="ARBA00025208"/>
    </source>
</evidence>
<evidence type="ECO:0000256" key="4">
    <source>
        <dbReference type="ARBA" id="ARBA00012441"/>
    </source>
</evidence>
<dbReference type="OrthoDB" id="17530at2759"/>
<keyword evidence="7 15" id="KW-0479">Metal-binding</keyword>
<dbReference type="Pfam" id="PF01432">
    <property type="entry name" value="Peptidase_M3"/>
    <property type="match status" value="1"/>
</dbReference>
<dbReference type="EMBL" id="LAEV01002193">
    <property type="protein sequence ID" value="KKA26413.1"/>
    <property type="molecule type" value="Genomic_DNA"/>
</dbReference>
<evidence type="ECO:0000256" key="14">
    <source>
        <dbReference type="ARBA" id="ARBA00032470"/>
    </source>
</evidence>
<reference evidence="17 18" key="1">
    <citation type="submission" date="2015-03" db="EMBL/GenBank/DDBJ databases">
        <authorList>
            <person name="Radwan O."/>
            <person name="Al-Naeli F.A."/>
            <person name="Rendon G.A."/>
            <person name="Fields C."/>
        </authorList>
    </citation>
    <scope>NUCLEOTIDE SEQUENCE [LARGE SCALE GENOMIC DNA]</scope>
    <source>
        <strain evidence="17">CR-DP1</strain>
    </source>
</reference>
<evidence type="ECO:0000256" key="15">
    <source>
        <dbReference type="RuleBase" id="RU003435"/>
    </source>
</evidence>
<evidence type="ECO:0000259" key="16">
    <source>
        <dbReference type="Pfam" id="PF01432"/>
    </source>
</evidence>
<keyword evidence="8 15" id="KW-0378">Hydrolase</keyword>
<keyword evidence="12" id="KW-0496">Mitochondrion</keyword>
<dbReference type="GO" id="GO:0005759">
    <property type="term" value="C:mitochondrial matrix"/>
    <property type="evidence" value="ECO:0007669"/>
    <property type="project" value="UniProtKB-SubCell"/>
</dbReference>
<evidence type="ECO:0000256" key="6">
    <source>
        <dbReference type="ARBA" id="ARBA00022670"/>
    </source>
</evidence>
<evidence type="ECO:0000256" key="5">
    <source>
        <dbReference type="ARBA" id="ARBA00018046"/>
    </source>
</evidence>
<dbReference type="GO" id="GO:0006518">
    <property type="term" value="P:peptide metabolic process"/>
    <property type="evidence" value="ECO:0007669"/>
    <property type="project" value="TreeGrafter"/>
</dbReference>
<dbReference type="Proteomes" id="UP000033483">
    <property type="component" value="Unassembled WGS sequence"/>
</dbReference>
<dbReference type="AlphaFoldDB" id="A0A0F4Z977"/>
<comment type="function">
    <text evidence="13">Cleaves proteins, imported into the mitochondrion, to their mature size. While most mitochondrial precursor proteins are processed to the mature form in one step by mitochondrial processing peptidase (MPP), the sequential cleavage by MIP of an octapeptide after initial processing by MPP is a required step for a subgroup of nuclear-encoded precursor proteins destined for the matrix or the inner membrane.</text>
</comment>
<sequence length="823" mass="91501">MIKARLSSARSASSRWICSQCTQKRLVSTTTQLGRQLPASTRVAAGISSASALPASSPRLRHLATASPAAATPVDASVSGSYDDAVLREVFDTNVSSLRASLASWTKRSAGLLKNRFLTSPEGFIDFSRRNIERAQALVAKILAAQSVEDYRGIVRDLDRLSDLLCRVLDLCDFVRVTHPDTGIQTAASQAWAMAYQYMNQLNTTQGLNDQLTFAMEMSEVTSQWSREERMVAEILKNDFMKSGIHLPKRQRQRFVDISQSISEAGSRFVSGARPAISSLSLPASKFDGLYPRLAANLTVNGQLTLPLMGGEAATAMRSVKDSEVRKSIYIAGRTASAVTVGHLESMLRQRADLAKLAGFDSYAHHALKDRMMAKTPHEVMKFLLALQQHNAPMIEKEVALLLGRKRQLSNDPSVPLNAWDKDYCIESIRSDTRSKVKHDDELSAYFSVGTVMQGMSRLFTRLYGIRFVPVEAEPGETWHHDVRRLDVVDDSGKRLAVLYCDLFYRPDKLPNPAHYTLRCSREILPSEVAEAASDMDRISGLPFFETPEEAANDGMAASVHDGVLKQLPTIALVCDFPKNQNSRNSPAFLTFYQVETLFHEMGHAIHSVMARTSFQNVAGTRCATDFAELPSTLMEHFAADPSVLGLFARHWQTDAPLPYEMVVEKIRRIKLFEGLDTEHQLLLAILDQAYHSTVAGEPGFDTTRIFHDLEKKYAIGPADPPSTCWQGFFGHLFGYGATYYSYLFDRVLAERVWRKVFSAGENGAAISRENGERLKENLLKWGGSRDPWQCLADTLKDERLREGGEDAMAIVGSWGIKDDHVA</sequence>
<accession>A0A0F4Z977</accession>
<dbReference type="InterPro" id="IPR045090">
    <property type="entry name" value="Pept_M3A_M3B"/>
</dbReference>
<evidence type="ECO:0000256" key="11">
    <source>
        <dbReference type="ARBA" id="ARBA00023049"/>
    </source>
</evidence>
<dbReference type="CDD" id="cd06457">
    <property type="entry name" value="M3A_MIP"/>
    <property type="match status" value="1"/>
</dbReference>